<proteinExistence type="inferred from homology"/>
<feature type="domain" description="EamA" evidence="3">
    <location>
        <begin position="24"/>
        <end position="150"/>
    </location>
</feature>
<dbReference type="GO" id="GO:0016020">
    <property type="term" value="C:membrane"/>
    <property type="evidence" value="ECO:0007669"/>
    <property type="project" value="InterPro"/>
</dbReference>
<feature type="transmembrane region" description="Helical" evidence="2">
    <location>
        <begin position="280"/>
        <end position="298"/>
    </location>
</feature>
<dbReference type="AlphaFoldDB" id="A0AA46YPK5"/>
<evidence type="ECO:0000256" key="1">
    <source>
        <dbReference type="ARBA" id="ARBA00007362"/>
    </source>
</evidence>
<feature type="domain" description="EamA" evidence="3">
    <location>
        <begin position="162"/>
        <end position="295"/>
    </location>
</feature>
<dbReference type="PANTHER" id="PTHR12715:SF4">
    <property type="entry name" value="EAMA DOMAIN-CONTAINING PROTEIN"/>
    <property type="match status" value="1"/>
</dbReference>
<feature type="transmembrane region" description="Helical" evidence="2">
    <location>
        <begin position="16"/>
        <end position="40"/>
    </location>
</feature>
<dbReference type="EMBL" id="CP094970">
    <property type="protein sequence ID" value="UYM07708.1"/>
    <property type="molecule type" value="Genomic_DNA"/>
</dbReference>
<keyword evidence="5" id="KW-1185">Reference proteome</keyword>
<feature type="transmembrane region" description="Helical" evidence="2">
    <location>
        <begin position="192"/>
        <end position="213"/>
    </location>
</feature>
<evidence type="ECO:0000313" key="4">
    <source>
        <dbReference type="EMBL" id="UYM07708.1"/>
    </source>
</evidence>
<keyword evidence="2" id="KW-0472">Membrane</keyword>
<gene>
    <name evidence="4" type="ORF">L0C25_11760</name>
</gene>
<dbReference type="PANTHER" id="PTHR12715">
    <property type="entry name" value="TRANSPORTER, DRUG/METABOLITE EXPORTER FAMILY"/>
    <property type="match status" value="1"/>
</dbReference>
<dbReference type="RefSeq" id="WP_271636682.1">
    <property type="nucleotide sequence ID" value="NZ_CP094970.1"/>
</dbReference>
<keyword evidence="2" id="KW-1133">Transmembrane helix</keyword>
<accession>A0AA46YPK5</accession>
<sequence>MNAKTSVSTDTHERPYLAWAAAGTTVLMWASAFVGIRAVGDSFDPGALALGRQLVGTIALGVIVVIRGVELPRGKRELGLIAIYGVLWFGGYNVALNAGERHLDAGTAALLVNVGPVLLALSAGVFLGEGFARQLLVGGGIAFVGVTVISVGAGGDHEIDGIGIVLCLVAAVCYAAAVTLQKPVLRTVSALPATWLGCLAGTIACLPFTPGLWEQTADASAGSIVGLIYLGVGPTAVAFTTWAYALARTDAGKMGATTYLVPAIVIAMSAVALGELPPPLAFVGGGLCLVGVAVTRLRPRSRLPIRRRLA</sequence>
<evidence type="ECO:0000259" key="3">
    <source>
        <dbReference type="Pfam" id="PF00892"/>
    </source>
</evidence>
<comment type="similarity">
    <text evidence="1">Belongs to the EamA transporter family.</text>
</comment>
<dbReference type="KEGG" id="sgrg:L0C25_11760"/>
<protein>
    <submittedName>
        <fullName evidence="4">DMT family transporter</fullName>
    </submittedName>
</protein>
<keyword evidence="2" id="KW-0812">Transmembrane</keyword>
<dbReference type="SUPFAM" id="SSF103481">
    <property type="entry name" value="Multidrug resistance efflux transporter EmrE"/>
    <property type="match status" value="2"/>
</dbReference>
<dbReference type="InterPro" id="IPR000620">
    <property type="entry name" value="EamA_dom"/>
</dbReference>
<name>A0AA46YPK5_9ACTN</name>
<dbReference type="InterPro" id="IPR052756">
    <property type="entry name" value="Alkyne_AA_exporter"/>
</dbReference>
<feature type="transmembrane region" description="Helical" evidence="2">
    <location>
        <begin position="256"/>
        <end position="274"/>
    </location>
</feature>
<dbReference type="Pfam" id="PF00892">
    <property type="entry name" value="EamA"/>
    <property type="match status" value="2"/>
</dbReference>
<feature type="transmembrane region" description="Helical" evidence="2">
    <location>
        <begin position="78"/>
        <end position="96"/>
    </location>
</feature>
<organism evidence="4 5">
    <name type="scientific">Solicola gregarius</name>
    <dbReference type="NCBI Taxonomy" id="2908642"/>
    <lineage>
        <taxon>Bacteria</taxon>
        <taxon>Bacillati</taxon>
        <taxon>Actinomycetota</taxon>
        <taxon>Actinomycetes</taxon>
        <taxon>Propionibacteriales</taxon>
        <taxon>Nocardioidaceae</taxon>
        <taxon>Solicola</taxon>
    </lineage>
</organism>
<feature type="transmembrane region" description="Helical" evidence="2">
    <location>
        <begin position="46"/>
        <end position="66"/>
    </location>
</feature>
<feature type="transmembrane region" description="Helical" evidence="2">
    <location>
        <begin position="161"/>
        <end position="180"/>
    </location>
</feature>
<dbReference type="InterPro" id="IPR037185">
    <property type="entry name" value="EmrE-like"/>
</dbReference>
<feature type="transmembrane region" description="Helical" evidence="2">
    <location>
        <begin position="108"/>
        <end position="128"/>
    </location>
</feature>
<evidence type="ECO:0000313" key="5">
    <source>
        <dbReference type="Proteomes" id="UP001164390"/>
    </source>
</evidence>
<reference evidence="4" key="1">
    <citation type="submission" date="2022-01" db="EMBL/GenBank/DDBJ databases">
        <title>Nocardioidaceae gen. sp. A5X3R13.</title>
        <authorList>
            <person name="Lopez Marin M.A."/>
            <person name="Uhlik O."/>
        </authorList>
    </citation>
    <scope>NUCLEOTIDE SEQUENCE</scope>
    <source>
        <strain evidence="4">A5X3R13</strain>
    </source>
</reference>
<feature type="transmembrane region" description="Helical" evidence="2">
    <location>
        <begin position="219"/>
        <end position="244"/>
    </location>
</feature>
<dbReference type="Proteomes" id="UP001164390">
    <property type="component" value="Chromosome"/>
</dbReference>
<evidence type="ECO:0000256" key="2">
    <source>
        <dbReference type="SAM" id="Phobius"/>
    </source>
</evidence>
<feature type="transmembrane region" description="Helical" evidence="2">
    <location>
        <begin position="135"/>
        <end position="155"/>
    </location>
</feature>